<feature type="transmembrane region" description="Helical" evidence="1">
    <location>
        <begin position="20"/>
        <end position="41"/>
    </location>
</feature>
<organism evidence="2 3">
    <name type="scientific">Aquabacterium olei</name>
    <dbReference type="NCBI Taxonomy" id="1296669"/>
    <lineage>
        <taxon>Bacteria</taxon>
        <taxon>Pseudomonadati</taxon>
        <taxon>Pseudomonadota</taxon>
        <taxon>Betaproteobacteria</taxon>
        <taxon>Burkholderiales</taxon>
        <taxon>Aquabacterium</taxon>
    </lineage>
</organism>
<accession>A0A2U8FQE0</accession>
<dbReference type="AlphaFoldDB" id="A0A2U8FQE0"/>
<feature type="transmembrane region" description="Helical" evidence="1">
    <location>
        <begin position="195"/>
        <end position="213"/>
    </location>
</feature>
<name>A0A2U8FQE0_9BURK</name>
<feature type="transmembrane region" description="Helical" evidence="1">
    <location>
        <begin position="219"/>
        <end position="238"/>
    </location>
</feature>
<keyword evidence="1" id="KW-1133">Transmembrane helix</keyword>
<feature type="transmembrane region" description="Helical" evidence="1">
    <location>
        <begin position="123"/>
        <end position="141"/>
    </location>
</feature>
<dbReference type="Proteomes" id="UP000244892">
    <property type="component" value="Chromosome"/>
</dbReference>
<dbReference type="OrthoDB" id="270162at2"/>
<evidence type="ECO:0000256" key="1">
    <source>
        <dbReference type="SAM" id="Phobius"/>
    </source>
</evidence>
<evidence type="ECO:0000313" key="2">
    <source>
        <dbReference type="EMBL" id="AWI53265.1"/>
    </source>
</evidence>
<dbReference type="Pfam" id="PF06912">
    <property type="entry name" value="DUF1275"/>
    <property type="match status" value="1"/>
</dbReference>
<dbReference type="EMBL" id="CP029210">
    <property type="protein sequence ID" value="AWI53265.1"/>
    <property type="molecule type" value="Genomic_DNA"/>
</dbReference>
<keyword evidence="1" id="KW-0812">Transmembrane</keyword>
<dbReference type="PANTHER" id="PTHR37314:SF4">
    <property type="entry name" value="UPF0700 TRANSMEMBRANE PROTEIN YOAK"/>
    <property type="match status" value="1"/>
</dbReference>
<keyword evidence="3" id="KW-1185">Reference proteome</keyword>
<sequence length="242" mass="25261">MPIAYLRALTAPERTRRTNLHLGISLAFIAGAINAGGFLATERYTSHVTGLVSSMADDVAVGEWALAATGVVALLAFLGGAALSAIQINWARRNGSRHVCALPLLTEAALLLGFGVLGSLHHIIGTQLLVTVGLLCFVMGLQNAMITKISHAEIRTTHLTGLVTDMGIELGKLLYWNAGAPGEARVQANQARLKLQGSLVLAFFVGGVVGALGFKHLGYALTVPLAIGLAALSSVQLLPPRD</sequence>
<gene>
    <name evidence="2" type="ORF">DEH84_07350</name>
</gene>
<dbReference type="InterPro" id="IPR010699">
    <property type="entry name" value="DUF1275"/>
</dbReference>
<dbReference type="PANTHER" id="PTHR37314">
    <property type="entry name" value="SLR0142 PROTEIN"/>
    <property type="match status" value="1"/>
</dbReference>
<feature type="transmembrane region" description="Helical" evidence="1">
    <location>
        <begin position="98"/>
        <end position="117"/>
    </location>
</feature>
<proteinExistence type="predicted"/>
<dbReference type="RefSeq" id="WP_109036134.1">
    <property type="nucleotide sequence ID" value="NZ_CP029210.1"/>
</dbReference>
<feature type="transmembrane region" description="Helical" evidence="1">
    <location>
        <begin position="61"/>
        <end position="86"/>
    </location>
</feature>
<keyword evidence="1" id="KW-0472">Membrane</keyword>
<reference evidence="2 3" key="1">
    <citation type="submission" date="2018-05" db="EMBL/GenBank/DDBJ databases">
        <title>complete genome sequence of Aquabacterium olei NBRC 110486.</title>
        <authorList>
            <person name="Tang B."/>
            <person name="Chang J."/>
            <person name="Zhang L."/>
            <person name="Yang H."/>
        </authorList>
    </citation>
    <scope>NUCLEOTIDE SEQUENCE [LARGE SCALE GENOMIC DNA]</scope>
    <source>
        <strain evidence="2 3">NBRC 110486</strain>
    </source>
</reference>
<evidence type="ECO:0000313" key="3">
    <source>
        <dbReference type="Proteomes" id="UP000244892"/>
    </source>
</evidence>
<protein>
    <submittedName>
        <fullName evidence="2">DUF1275 domain-containing protein</fullName>
    </submittedName>
</protein>
<dbReference type="KEGG" id="aon:DEH84_07350"/>